<reference evidence="1 2" key="1">
    <citation type="submission" date="2019-02" db="EMBL/GenBank/DDBJ databases">
        <title>Complete Genome Sequence and Methylome Analysis of free living Spirochaetas.</title>
        <authorList>
            <person name="Fomenkov A."/>
            <person name="Dubinina G."/>
            <person name="Leshcheva N."/>
            <person name="Mikheeva N."/>
            <person name="Grabovich M."/>
            <person name="Vincze T."/>
            <person name="Roberts R.J."/>
        </authorList>
    </citation>
    <scope>NUCLEOTIDE SEQUENCE [LARGE SCALE GENOMIC DNA]</scope>
    <source>
        <strain evidence="1 2">K2</strain>
    </source>
</reference>
<proteinExistence type="predicted"/>
<dbReference type="KEGG" id="ock:EXM22_14360"/>
<accession>A0A5C1QR57</accession>
<organism evidence="1 2">
    <name type="scientific">Oceanispirochaeta crateris</name>
    <dbReference type="NCBI Taxonomy" id="2518645"/>
    <lineage>
        <taxon>Bacteria</taxon>
        <taxon>Pseudomonadati</taxon>
        <taxon>Spirochaetota</taxon>
        <taxon>Spirochaetia</taxon>
        <taxon>Spirochaetales</taxon>
        <taxon>Spirochaetaceae</taxon>
        <taxon>Oceanispirochaeta</taxon>
    </lineage>
</organism>
<dbReference type="RefSeq" id="WP_149487180.1">
    <property type="nucleotide sequence ID" value="NZ_CP036150.1"/>
</dbReference>
<keyword evidence="2" id="KW-1185">Reference proteome</keyword>
<protein>
    <submittedName>
        <fullName evidence="1">Uncharacterized protein</fullName>
    </submittedName>
</protein>
<gene>
    <name evidence="1" type="ORF">EXM22_14360</name>
</gene>
<evidence type="ECO:0000313" key="2">
    <source>
        <dbReference type="Proteomes" id="UP000324209"/>
    </source>
</evidence>
<name>A0A5C1QR57_9SPIO</name>
<evidence type="ECO:0000313" key="1">
    <source>
        <dbReference type="EMBL" id="QEN09104.1"/>
    </source>
</evidence>
<dbReference type="Proteomes" id="UP000324209">
    <property type="component" value="Chromosome"/>
</dbReference>
<sequence length="62" mass="7675">MTRFESIRYIHLRAEECGYDQDLLDRVRKNLETLQEEDLDQLKRISETDFRNWCIKINKEQQ</sequence>
<dbReference type="AlphaFoldDB" id="A0A5C1QR57"/>
<dbReference type="EMBL" id="CP036150">
    <property type="protein sequence ID" value="QEN09104.1"/>
    <property type="molecule type" value="Genomic_DNA"/>
</dbReference>